<evidence type="ECO:0000313" key="2">
    <source>
        <dbReference type="Proteomes" id="UP000663852"/>
    </source>
</evidence>
<name>A0A814AQD0_ADIRI</name>
<reference evidence="1" key="1">
    <citation type="submission" date="2021-02" db="EMBL/GenBank/DDBJ databases">
        <authorList>
            <person name="Nowell W R."/>
        </authorList>
    </citation>
    <scope>NUCLEOTIDE SEQUENCE</scope>
</reference>
<gene>
    <name evidence="1" type="ORF">EDS130_LOCUS10560</name>
</gene>
<accession>A0A814AQD0</accession>
<organism evidence="1 2">
    <name type="scientific">Adineta ricciae</name>
    <name type="common">Rotifer</name>
    <dbReference type="NCBI Taxonomy" id="249248"/>
    <lineage>
        <taxon>Eukaryota</taxon>
        <taxon>Metazoa</taxon>
        <taxon>Spiralia</taxon>
        <taxon>Gnathifera</taxon>
        <taxon>Rotifera</taxon>
        <taxon>Eurotatoria</taxon>
        <taxon>Bdelloidea</taxon>
        <taxon>Adinetida</taxon>
        <taxon>Adinetidae</taxon>
        <taxon>Adineta</taxon>
    </lineage>
</organism>
<dbReference type="EMBL" id="CAJNOJ010000037">
    <property type="protein sequence ID" value="CAF0916898.1"/>
    <property type="molecule type" value="Genomic_DNA"/>
</dbReference>
<protein>
    <submittedName>
        <fullName evidence="1">Uncharacterized protein</fullName>
    </submittedName>
</protein>
<dbReference type="Proteomes" id="UP000663852">
    <property type="component" value="Unassembled WGS sequence"/>
</dbReference>
<evidence type="ECO:0000313" key="1">
    <source>
        <dbReference type="EMBL" id="CAF0916898.1"/>
    </source>
</evidence>
<proteinExistence type="predicted"/>
<dbReference type="AlphaFoldDB" id="A0A814AQD0"/>
<sequence>MSSSFLRVPLNKKTHLLSYFSISILPSEILSSSYSFVLVQILTSINVFHSSLRASCTDDALNPIMIHAYYRTMWVYDHHPSHSLSVFLSHPVLSSAGNYILKKVFVLRLLPV</sequence>
<comment type="caution">
    <text evidence="1">The sequence shown here is derived from an EMBL/GenBank/DDBJ whole genome shotgun (WGS) entry which is preliminary data.</text>
</comment>